<evidence type="ECO:0000313" key="3">
    <source>
        <dbReference type="EMBL" id="MBL3659034.1"/>
    </source>
</evidence>
<dbReference type="SUPFAM" id="SSF53448">
    <property type="entry name" value="Nucleotide-diphospho-sugar transferases"/>
    <property type="match status" value="1"/>
</dbReference>
<comment type="caution">
    <text evidence="3">The sequence shown here is derived from an EMBL/GenBank/DDBJ whole genome shotgun (WGS) entry which is preliminary data.</text>
</comment>
<accession>A0A937K1X8</accession>
<dbReference type="InterPro" id="IPR027791">
    <property type="entry name" value="Galactosyl_T_C"/>
</dbReference>
<dbReference type="AlphaFoldDB" id="A0A937K1X8"/>
<dbReference type="GO" id="GO:0016740">
    <property type="term" value="F:transferase activity"/>
    <property type="evidence" value="ECO:0007669"/>
    <property type="project" value="UniProtKB-KW"/>
</dbReference>
<dbReference type="EMBL" id="JAESIY010000024">
    <property type="protein sequence ID" value="MBL3659034.1"/>
    <property type="molecule type" value="Genomic_DNA"/>
</dbReference>
<dbReference type="Gene3D" id="3.90.550.10">
    <property type="entry name" value="Spore Coat Polysaccharide Biosynthesis Protein SpsA, Chain A"/>
    <property type="match status" value="1"/>
</dbReference>
<evidence type="ECO:0000256" key="1">
    <source>
        <dbReference type="ARBA" id="ARBA00022679"/>
    </source>
</evidence>
<feature type="domain" description="Galactosyltransferase C-terminal" evidence="2">
    <location>
        <begin position="170"/>
        <end position="209"/>
    </location>
</feature>
<organism evidence="3 4">
    <name type="scientific">Fulvivirga sediminis</name>
    <dbReference type="NCBI Taxonomy" id="2803949"/>
    <lineage>
        <taxon>Bacteria</taxon>
        <taxon>Pseudomonadati</taxon>
        <taxon>Bacteroidota</taxon>
        <taxon>Cytophagia</taxon>
        <taxon>Cytophagales</taxon>
        <taxon>Fulvivirgaceae</taxon>
        <taxon>Fulvivirga</taxon>
    </lineage>
</organism>
<dbReference type="Pfam" id="PF02709">
    <property type="entry name" value="Glyco_transf_7C"/>
    <property type="match status" value="1"/>
</dbReference>
<dbReference type="InterPro" id="IPR029044">
    <property type="entry name" value="Nucleotide-diphossugar_trans"/>
</dbReference>
<proteinExistence type="predicted"/>
<dbReference type="RefSeq" id="WP_202246828.1">
    <property type="nucleotide sequence ID" value="NZ_JAESIY010000024.1"/>
</dbReference>
<evidence type="ECO:0000313" key="4">
    <source>
        <dbReference type="Proteomes" id="UP000659388"/>
    </source>
</evidence>
<name>A0A937K1X8_9BACT</name>
<keyword evidence="4" id="KW-1185">Reference proteome</keyword>
<protein>
    <recommendedName>
        <fullName evidence="2">Galactosyltransferase C-terminal domain-containing protein</fullName>
    </recommendedName>
</protein>
<reference evidence="3" key="1">
    <citation type="submission" date="2021-01" db="EMBL/GenBank/DDBJ databases">
        <title>Fulvivirga kasyanovii gen. nov., sp nov., a novel member of the phylum Bacteroidetes isolated from seawater in a mussel farm.</title>
        <authorList>
            <person name="Zhao L.-H."/>
            <person name="Wang Z.-J."/>
        </authorList>
    </citation>
    <scope>NUCLEOTIDE SEQUENCE</scope>
    <source>
        <strain evidence="3">2943</strain>
    </source>
</reference>
<evidence type="ECO:0000259" key="2">
    <source>
        <dbReference type="Pfam" id="PF02709"/>
    </source>
</evidence>
<sequence length="279" mass="31941">MISLDIIIPWKDREELSRCLKDNSTFFAEKGIEPGFIIVNCGGNRQRVRELVDSAEIDFSVRILHFEYQGFNKSLTLNLGIHKSVRENIMVLDTDVILGKLDIQCLKDSLGNNAFVTLERILEEKPEPEEFPEACELVEIGNFIEFKAANGNTALVEMNRKGLLDSSRSGPGIIALSKKALEDVGGYNSELEGWGWEDLDLISRLQLKNDLKRESMGMAVHMTHDDDVRYITPEFDFKRQNEQRNFQVCLINYRLGILEGSLKEDKEYIDLIEEELIHD</sequence>
<keyword evidence="1" id="KW-0808">Transferase</keyword>
<gene>
    <name evidence="3" type="ORF">JL102_23000</name>
</gene>
<dbReference type="Proteomes" id="UP000659388">
    <property type="component" value="Unassembled WGS sequence"/>
</dbReference>